<dbReference type="Proteomes" id="UP000283474">
    <property type="component" value="Chromosome"/>
</dbReference>
<dbReference type="PROSITE" id="PS00211">
    <property type="entry name" value="ABC_TRANSPORTER_1"/>
    <property type="match status" value="1"/>
</dbReference>
<dbReference type="InterPro" id="IPR027417">
    <property type="entry name" value="P-loop_NTPase"/>
</dbReference>
<dbReference type="InterPro" id="IPR003439">
    <property type="entry name" value="ABC_transporter-like_ATP-bd"/>
</dbReference>
<dbReference type="InterPro" id="IPR003593">
    <property type="entry name" value="AAA+_ATPase"/>
</dbReference>
<protein>
    <submittedName>
        <fullName evidence="8">Heme ABC transporter ATP-binding protein</fullName>
    </submittedName>
</protein>
<evidence type="ECO:0000256" key="5">
    <source>
        <dbReference type="ARBA" id="ARBA00022967"/>
    </source>
</evidence>
<sequence>MHDRFSASDVKVTRRHRSVLDGVSFSLRPGEVVSLLGANGAGKSTLLSVLAGELYLEPGQHPEDAVSLNGMSLTGMSAARQALSRAVLPQKPGLGFDLEVAEVVAMGAYPFKELSTQAVQALSSAALLHADIVHLAGRRYLELSGGEQQRVQFARIVVQILAERQTDPEGRYMLLDEPTASLDPLHQHTLLRTVRELAQADRIGVLLVLHDVNLAALWSDRIALLSEGKMFVCDTPVKALTPENLERVYGVQVHVMAHPRQAAKPLVVFG</sequence>
<dbReference type="Gene3D" id="3.40.50.300">
    <property type="entry name" value="P-loop containing nucleotide triphosphate hydrolases"/>
    <property type="match status" value="1"/>
</dbReference>
<dbReference type="CDD" id="cd03214">
    <property type="entry name" value="ABC_Iron-Siderophores_B12_Hemin"/>
    <property type="match status" value="1"/>
</dbReference>
<evidence type="ECO:0000313" key="8">
    <source>
        <dbReference type="EMBL" id="QAA92719.1"/>
    </source>
</evidence>
<keyword evidence="9" id="KW-1185">Reference proteome</keyword>
<organism evidence="8 9">
    <name type="scientific">Pollutimonas thiosulfatoxidans</name>
    <dbReference type="NCBI Taxonomy" id="2028345"/>
    <lineage>
        <taxon>Bacteria</taxon>
        <taxon>Pseudomonadati</taxon>
        <taxon>Pseudomonadota</taxon>
        <taxon>Betaproteobacteria</taxon>
        <taxon>Burkholderiales</taxon>
        <taxon>Alcaligenaceae</taxon>
        <taxon>Pollutimonas</taxon>
    </lineage>
</organism>
<evidence type="ECO:0000259" key="7">
    <source>
        <dbReference type="PROSITE" id="PS50893"/>
    </source>
</evidence>
<evidence type="ECO:0000256" key="4">
    <source>
        <dbReference type="ARBA" id="ARBA00022840"/>
    </source>
</evidence>
<dbReference type="SMART" id="SM00382">
    <property type="entry name" value="AAA"/>
    <property type="match status" value="1"/>
</dbReference>
<accession>A0A410G8S7</accession>
<dbReference type="EMBL" id="CP022987">
    <property type="protein sequence ID" value="QAA92719.1"/>
    <property type="molecule type" value="Genomic_DNA"/>
</dbReference>
<proteinExistence type="predicted"/>
<evidence type="ECO:0000256" key="6">
    <source>
        <dbReference type="ARBA" id="ARBA00037066"/>
    </source>
</evidence>
<keyword evidence="1" id="KW-0813">Transport</keyword>
<keyword evidence="2" id="KW-1003">Cell membrane</keyword>
<keyword evidence="5" id="KW-1278">Translocase</keyword>
<keyword evidence="2" id="KW-0472">Membrane</keyword>
<name>A0A410G8S7_9BURK</name>
<dbReference type="KEGG" id="pus:CKA81_01815"/>
<comment type="function">
    <text evidence="6">Part of the ABC transporter complex HmuTUV involved in hemin import. Responsible for energy coupling to the transport system.</text>
</comment>
<dbReference type="GO" id="GO:0005524">
    <property type="term" value="F:ATP binding"/>
    <property type="evidence" value="ECO:0007669"/>
    <property type="project" value="UniProtKB-KW"/>
</dbReference>
<keyword evidence="3" id="KW-0547">Nucleotide-binding</keyword>
<dbReference type="GO" id="GO:0016887">
    <property type="term" value="F:ATP hydrolysis activity"/>
    <property type="evidence" value="ECO:0007669"/>
    <property type="project" value="InterPro"/>
</dbReference>
<evidence type="ECO:0000256" key="1">
    <source>
        <dbReference type="ARBA" id="ARBA00022448"/>
    </source>
</evidence>
<keyword evidence="4 8" id="KW-0067">ATP-binding</keyword>
<dbReference type="RefSeq" id="WP_128353772.1">
    <property type="nucleotide sequence ID" value="NZ_CP022987.1"/>
</dbReference>
<evidence type="ECO:0000256" key="2">
    <source>
        <dbReference type="ARBA" id="ARBA00022475"/>
    </source>
</evidence>
<dbReference type="NCBIfam" id="NF010068">
    <property type="entry name" value="PRK13548.1"/>
    <property type="match status" value="1"/>
</dbReference>
<dbReference type="PANTHER" id="PTHR42794">
    <property type="entry name" value="HEMIN IMPORT ATP-BINDING PROTEIN HMUV"/>
    <property type="match status" value="1"/>
</dbReference>
<evidence type="ECO:0000256" key="3">
    <source>
        <dbReference type="ARBA" id="ARBA00022741"/>
    </source>
</evidence>
<reference evidence="8 9" key="1">
    <citation type="submission" date="2017-08" db="EMBL/GenBank/DDBJ databases">
        <authorList>
            <person name="Park S.-J."/>
            <person name="Kim H."/>
        </authorList>
    </citation>
    <scope>NUCLEOTIDE SEQUENCE [LARGE SCALE GENOMIC DNA]</scope>
    <source>
        <strain evidence="9">ye3</strain>
    </source>
</reference>
<gene>
    <name evidence="8" type="ORF">CKA81_01815</name>
</gene>
<feature type="domain" description="ABC transporter" evidence="7">
    <location>
        <begin position="5"/>
        <end position="252"/>
    </location>
</feature>
<dbReference type="PANTHER" id="PTHR42794:SF1">
    <property type="entry name" value="HEMIN IMPORT ATP-BINDING PROTEIN HMUV"/>
    <property type="match status" value="1"/>
</dbReference>
<dbReference type="AlphaFoldDB" id="A0A410G8S7"/>
<dbReference type="SUPFAM" id="SSF52540">
    <property type="entry name" value="P-loop containing nucleoside triphosphate hydrolases"/>
    <property type="match status" value="1"/>
</dbReference>
<dbReference type="Pfam" id="PF00005">
    <property type="entry name" value="ABC_tran"/>
    <property type="match status" value="1"/>
</dbReference>
<dbReference type="PROSITE" id="PS50893">
    <property type="entry name" value="ABC_TRANSPORTER_2"/>
    <property type="match status" value="1"/>
</dbReference>
<evidence type="ECO:0000313" key="9">
    <source>
        <dbReference type="Proteomes" id="UP000283474"/>
    </source>
</evidence>
<dbReference type="InterPro" id="IPR017871">
    <property type="entry name" value="ABC_transporter-like_CS"/>
</dbReference>
<dbReference type="OrthoDB" id="5296765at2"/>